<keyword evidence="6 14" id="KW-0808">Transferase</keyword>
<dbReference type="PROSITE" id="PS50885">
    <property type="entry name" value="HAMP"/>
    <property type="match status" value="1"/>
</dbReference>
<feature type="domain" description="HAMP" evidence="16">
    <location>
        <begin position="193"/>
        <end position="246"/>
    </location>
</feature>
<dbReference type="InterPro" id="IPR036097">
    <property type="entry name" value="HisK_dim/P_sf"/>
</dbReference>
<organism evidence="17 18">
    <name type="scientific">Burkholderia contaminans</name>
    <dbReference type="NCBI Taxonomy" id="488447"/>
    <lineage>
        <taxon>Bacteria</taxon>
        <taxon>Pseudomonadati</taxon>
        <taxon>Pseudomonadota</taxon>
        <taxon>Betaproteobacteria</taxon>
        <taxon>Burkholderiales</taxon>
        <taxon>Burkholderiaceae</taxon>
        <taxon>Burkholderia</taxon>
        <taxon>Burkholderia cepacia complex</taxon>
    </lineage>
</organism>
<dbReference type="Pfam" id="PF00672">
    <property type="entry name" value="HAMP"/>
    <property type="match status" value="1"/>
</dbReference>
<dbReference type="Gene3D" id="6.10.340.10">
    <property type="match status" value="1"/>
</dbReference>
<dbReference type="InterPro" id="IPR003660">
    <property type="entry name" value="HAMP_dom"/>
</dbReference>
<evidence type="ECO:0000259" key="15">
    <source>
        <dbReference type="PROSITE" id="PS50109"/>
    </source>
</evidence>
<evidence type="ECO:0000256" key="12">
    <source>
        <dbReference type="ARBA" id="ARBA00023012"/>
    </source>
</evidence>
<keyword evidence="13 14" id="KW-0472">Membrane</keyword>
<evidence type="ECO:0000256" key="9">
    <source>
        <dbReference type="ARBA" id="ARBA00022777"/>
    </source>
</evidence>
<comment type="subcellular location">
    <subcellularLocation>
        <location evidence="2 14">Cell inner membrane</location>
    </subcellularLocation>
</comment>
<evidence type="ECO:0000256" key="3">
    <source>
        <dbReference type="ARBA" id="ARBA00022475"/>
    </source>
</evidence>
<dbReference type="EMBL" id="CABVQT010000013">
    <property type="protein sequence ID" value="VWD42152.1"/>
    <property type="molecule type" value="Genomic_DNA"/>
</dbReference>
<accession>A0A6P3A469</accession>
<feature type="transmembrane region" description="Helical" evidence="14">
    <location>
        <begin position="14"/>
        <end position="34"/>
    </location>
</feature>
<evidence type="ECO:0000256" key="14">
    <source>
        <dbReference type="RuleBase" id="RU364088"/>
    </source>
</evidence>
<dbReference type="InterPro" id="IPR004358">
    <property type="entry name" value="Sig_transdc_His_kin-like_C"/>
</dbReference>
<dbReference type="GO" id="GO:0005886">
    <property type="term" value="C:plasma membrane"/>
    <property type="evidence" value="ECO:0007669"/>
    <property type="project" value="UniProtKB-SubCell"/>
</dbReference>
<dbReference type="InterPro" id="IPR003661">
    <property type="entry name" value="HisK_dim/P_dom"/>
</dbReference>
<evidence type="ECO:0000313" key="18">
    <source>
        <dbReference type="Proteomes" id="UP000494182"/>
    </source>
</evidence>
<dbReference type="SMART" id="SM00388">
    <property type="entry name" value="HisKA"/>
    <property type="match status" value="1"/>
</dbReference>
<dbReference type="PANTHER" id="PTHR45436:SF3">
    <property type="entry name" value="SENSOR HISTIDINE KINASE HPRS"/>
    <property type="match status" value="1"/>
</dbReference>
<dbReference type="AlphaFoldDB" id="A0A6P3A469"/>
<keyword evidence="11 14" id="KW-1133">Transmembrane helix</keyword>
<evidence type="ECO:0000256" key="7">
    <source>
        <dbReference type="ARBA" id="ARBA00022692"/>
    </source>
</evidence>
<dbReference type="InterPro" id="IPR036890">
    <property type="entry name" value="HATPase_C_sf"/>
</dbReference>
<keyword evidence="3 14" id="KW-1003">Cell membrane</keyword>
<dbReference type="Proteomes" id="UP000494182">
    <property type="component" value="Unassembled WGS sequence"/>
</dbReference>
<dbReference type="InterPro" id="IPR005467">
    <property type="entry name" value="His_kinase_dom"/>
</dbReference>
<keyword evidence="12 14" id="KW-0902">Two-component regulatory system</keyword>
<evidence type="ECO:0000256" key="1">
    <source>
        <dbReference type="ARBA" id="ARBA00000085"/>
    </source>
</evidence>
<dbReference type="Gene3D" id="1.10.287.130">
    <property type="match status" value="1"/>
</dbReference>
<dbReference type="SMART" id="SM00304">
    <property type="entry name" value="HAMP"/>
    <property type="match status" value="1"/>
</dbReference>
<name>A0A6P3A469_9BURK</name>
<keyword evidence="8 14" id="KW-0547">Nucleotide-binding</keyword>
<proteinExistence type="predicted"/>
<dbReference type="SUPFAM" id="SSF55874">
    <property type="entry name" value="ATPase domain of HSP90 chaperone/DNA topoisomerase II/histidine kinase"/>
    <property type="match status" value="1"/>
</dbReference>
<keyword evidence="5" id="KW-0597">Phosphoprotein</keyword>
<keyword evidence="7 14" id="KW-0812">Transmembrane</keyword>
<evidence type="ECO:0000256" key="11">
    <source>
        <dbReference type="ARBA" id="ARBA00022989"/>
    </source>
</evidence>
<dbReference type="SUPFAM" id="SSF158472">
    <property type="entry name" value="HAMP domain-like"/>
    <property type="match status" value="1"/>
</dbReference>
<evidence type="ECO:0000256" key="10">
    <source>
        <dbReference type="ARBA" id="ARBA00022840"/>
    </source>
</evidence>
<evidence type="ECO:0000256" key="13">
    <source>
        <dbReference type="ARBA" id="ARBA00023136"/>
    </source>
</evidence>
<keyword evidence="9 14" id="KW-0418">Kinase</keyword>
<evidence type="ECO:0000256" key="4">
    <source>
        <dbReference type="ARBA" id="ARBA00022519"/>
    </source>
</evidence>
<dbReference type="CDD" id="cd00075">
    <property type="entry name" value="HATPase"/>
    <property type="match status" value="1"/>
</dbReference>
<evidence type="ECO:0000256" key="8">
    <source>
        <dbReference type="ARBA" id="ARBA00022741"/>
    </source>
</evidence>
<comment type="catalytic activity">
    <reaction evidence="1 14">
        <text>ATP + protein L-histidine = ADP + protein N-phospho-L-histidine.</text>
        <dbReference type="EC" id="2.7.13.3"/>
    </reaction>
</comment>
<dbReference type="GO" id="GO:0000155">
    <property type="term" value="F:phosphorelay sensor kinase activity"/>
    <property type="evidence" value="ECO:0007669"/>
    <property type="project" value="InterPro"/>
</dbReference>
<feature type="domain" description="Histidine kinase" evidence="15">
    <location>
        <begin position="254"/>
        <end position="467"/>
    </location>
</feature>
<evidence type="ECO:0000313" key="17">
    <source>
        <dbReference type="EMBL" id="VWD42152.1"/>
    </source>
</evidence>
<protein>
    <recommendedName>
        <fullName evidence="14">Sensor protein</fullName>
        <ecNumber evidence="14">2.7.13.3</ecNumber>
    </recommendedName>
</protein>
<sequence>MTHRPGAYSLLQRLTLAFAVVAALVFALTGAYLYRSLSAELTRRDDIEISGKLNQFLQLAHASGSIAALRADPAVFHEVLLSHPGVYLGIYDAQNRALVEHSDEAGNTLASVIAAPHPASRASVPFTCSPPGIGTSRCVYARETLPSGDAIQVALARTATDRQSLLESYRVDIWLAAAVGALLVGALGYAVASRGLRPVESLGRQTSRIEAHNLNARLDARGGPVELRELATSVNRMLDRLERAFVRLSQFSSDLAHDMRTPLANVISASQVTLSRARTTEEYEALIDSNIEECERLQRMIENMLFLARTDNARQHLKTTELDAGSELRRLASYFQALADEAGVRIDVHGEAPVVADATLFRRAVSNLASNALEHAEAASTIELAVSAQGRYAVVEVTNRGAAIPPEQVDKIFERFYRIDSSRHGAARNAGLGLAIVKSIMELHRGKVEVASRDGRTTFALYFPRGTDS</sequence>
<keyword evidence="4 14" id="KW-0997">Cell inner membrane</keyword>
<dbReference type="EC" id="2.7.13.3" evidence="14"/>
<evidence type="ECO:0000256" key="2">
    <source>
        <dbReference type="ARBA" id="ARBA00004533"/>
    </source>
</evidence>
<dbReference type="PROSITE" id="PS50109">
    <property type="entry name" value="HIS_KIN"/>
    <property type="match status" value="1"/>
</dbReference>
<keyword evidence="10 14" id="KW-0067">ATP-binding</keyword>
<dbReference type="Pfam" id="PF00512">
    <property type="entry name" value="HisKA"/>
    <property type="match status" value="1"/>
</dbReference>
<dbReference type="RefSeq" id="WP_174975101.1">
    <property type="nucleotide sequence ID" value="NZ_CABVQT010000013.1"/>
</dbReference>
<dbReference type="SUPFAM" id="SSF47384">
    <property type="entry name" value="Homodimeric domain of signal transducing histidine kinase"/>
    <property type="match status" value="1"/>
</dbReference>
<dbReference type="CDD" id="cd06225">
    <property type="entry name" value="HAMP"/>
    <property type="match status" value="1"/>
</dbReference>
<reference evidence="17 18" key="1">
    <citation type="submission" date="2019-09" db="EMBL/GenBank/DDBJ databases">
        <authorList>
            <person name="Depoorter E."/>
        </authorList>
    </citation>
    <scope>NUCLEOTIDE SEQUENCE [LARGE SCALE GENOMIC DNA]</scope>
    <source>
        <strain evidence="17">R-71171</strain>
    </source>
</reference>
<dbReference type="InterPro" id="IPR003594">
    <property type="entry name" value="HATPase_dom"/>
</dbReference>
<dbReference type="Gene3D" id="3.30.565.10">
    <property type="entry name" value="Histidine kinase-like ATPase, C-terminal domain"/>
    <property type="match status" value="1"/>
</dbReference>
<dbReference type="SMART" id="SM00387">
    <property type="entry name" value="HATPase_c"/>
    <property type="match status" value="1"/>
</dbReference>
<dbReference type="InterPro" id="IPR006290">
    <property type="entry name" value="CztS_silS_copS"/>
</dbReference>
<feature type="transmembrane region" description="Helical" evidence="14">
    <location>
        <begin position="173"/>
        <end position="192"/>
    </location>
</feature>
<dbReference type="Pfam" id="PF02518">
    <property type="entry name" value="HATPase_c"/>
    <property type="match status" value="1"/>
</dbReference>
<dbReference type="CDD" id="cd00082">
    <property type="entry name" value="HisKA"/>
    <property type="match status" value="1"/>
</dbReference>
<evidence type="ECO:0000259" key="16">
    <source>
        <dbReference type="PROSITE" id="PS50885"/>
    </source>
</evidence>
<gene>
    <name evidence="17" type="ORF">BCO71171_04730</name>
</gene>
<dbReference type="NCBIfam" id="TIGR01386">
    <property type="entry name" value="cztS_silS_copS"/>
    <property type="match status" value="1"/>
</dbReference>
<dbReference type="GO" id="GO:0005524">
    <property type="term" value="F:ATP binding"/>
    <property type="evidence" value="ECO:0007669"/>
    <property type="project" value="UniProtKB-KW"/>
</dbReference>
<evidence type="ECO:0000256" key="5">
    <source>
        <dbReference type="ARBA" id="ARBA00022553"/>
    </source>
</evidence>
<dbReference type="InterPro" id="IPR050428">
    <property type="entry name" value="TCS_sensor_his_kinase"/>
</dbReference>
<dbReference type="PANTHER" id="PTHR45436">
    <property type="entry name" value="SENSOR HISTIDINE KINASE YKOH"/>
    <property type="match status" value="1"/>
</dbReference>
<dbReference type="PRINTS" id="PR00344">
    <property type="entry name" value="BCTRLSENSOR"/>
</dbReference>
<evidence type="ECO:0000256" key="6">
    <source>
        <dbReference type="ARBA" id="ARBA00022679"/>
    </source>
</evidence>
<comment type="function">
    <text evidence="14">Member of a two-component regulatory system.</text>
</comment>